<evidence type="ECO:0000256" key="3">
    <source>
        <dbReference type="ARBA" id="ARBA00022692"/>
    </source>
</evidence>
<dbReference type="PANTHER" id="PTHR47956">
    <property type="entry name" value="CYTOCHROME P450 71B11-RELATED"/>
    <property type="match status" value="1"/>
</dbReference>
<dbReference type="eggNOG" id="KOG0156">
    <property type="taxonomic scope" value="Eukaryota"/>
</dbReference>
<organism evidence="7 8">
    <name type="scientific">Leersia perrieri</name>
    <dbReference type="NCBI Taxonomy" id="77586"/>
    <lineage>
        <taxon>Eukaryota</taxon>
        <taxon>Viridiplantae</taxon>
        <taxon>Streptophyta</taxon>
        <taxon>Embryophyta</taxon>
        <taxon>Tracheophyta</taxon>
        <taxon>Spermatophyta</taxon>
        <taxon>Magnoliopsida</taxon>
        <taxon>Liliopsida</taxon>
        <taxon>Poales</taxon>
        <taxon>Poaceae</taxon>
        <taxon>BOP clade</taxon>
        <taxon>Oryzoideae</taxon>
        <taxon>Oryzeae</taxon>
        <taxon>Oryzinae</taxon>
        <taxon>Leersia</taxon>
    </lineage>
</organism>
<dbReference type="Pfam" id="PF00067">
    <property type="entry name" value="p450"/>
    <property type="match status" value="1"/>
</dbReference>
<dbReference type="InterPro" id="IPR050193">
    <property type="entry name" value="Cytochrome_P450_71"/>
</dbReference>
<comment type="subcellular location">
    <subcellularLocation>
        <location evidence="1">Membrane</location>
        <topology evidence="1">Single-pass membrane protein</topology>
    </subcellularLocation>
</comment>
<protein>
    <recommendedName>
        <fullName evidence="9">Cytochrome P450</fullName>
    </recommendedName>
</protein>
<keyword evidence="5" id="KW-0560">Oxidoreductase</keyword>
<reference evidence="7 8" key="1">
    <citation type="submission" date="2012-08" db="EMBL/GenBank/DDBJ databases">
        <title>Oryza genome evolution.</title>
        <authorList>
            <person name="Wing R.A."/>
        </authorList>
    </citation>
    <scope>NUCLEOTIDE SEQUENCE</scope>
</reference>
<keyword evidence="8" id="KW-1185">Reference proteome</keyword>
<dbReference type="STRING" id="77586.A0A0D9UYJ7"/>
<keyword evidence="4" id="KW-1133">Transmembrane helix</keyword>
<evidence type="ECO:0000256" key="4">
    <source>
        <dbReference type="ARBA" id="ARBA00022989"/>
    </source>
</evidence>
<dbReference type="GO" id="GO:0020037">
    <property type="term" value="F:heme binding"/>
    <property type="evidence" value="ECO:0007669"/>
    <property type="project" value="InterPro"/>
</dbReference>
<evidence type="ECO:0000256" key="2">
    <source>
        <dbReference type="ARBA" id="ARBA00010617"/>
    </source>
</evidence>
<comment type="similarity">
    <text evidence="2">Belongs to the cytochrome P450 family.</text>
</comment>
<sequence length="104" mass="11816">MAELITHPPAMRKAQDEIRAAFSDASHVTEDHMDRLPYLKVVLKETLRLHPSNPLLLPRQPPADAQILGYIIPAHTRVIINGWAIGRDPETWGRMRKSSCQRDS</sequence>
<evidence type="ECO:0008006" key="9">
    <source>
        <dbReference type="Google" id="ProtNLM"/>
    </source>
</evidence>
<proteinExistence type="inferred from homology"/>
<dbReference type="AlphaFoldDB" id="A0A0D9UYJ7"/>
<dbReference type="SUPFAM" id="SSF48264">
    <property type="entry name" value="Cytochrome P450"/>
    <property type="match status" value="1"/>
</dbReference>
<keyword evidence="3" id="KW-0812">Transmembrane</keyword>
<evidence type="ECO:0000256" key="5">
    <source>
        <dbReference type="ARBA" id="ARBA00023002"/>
    </source>
</evidence>
<reference evidence="8" key="2">
    <citation type="submission" date="2013-12" db="EMBL/GenBank/DDBJ databases">
        <authorList>
            <person name="Yu Y."/>
            <person name="Lee S."/>
            <person name="de Baynast K."/>
            <person name="Wissotski M."/>
            <person name="Liu L."/>
            <person name="Talag J."/>
            <person name="Goicoechea J."/>
            <person name="Angelova A."/>
            <person name="Jetty R."/>
            <person name="Kudrna D."/>
            <person name="Golser W."/>
            <person name="Rivera L."/>
            <person name="Zhang J."/>
            <person name="Wing R."/>
        </authorList>
    </citation>
    <scope>NUCLEOTIDE SEQUENCE</scope>
</reference>
<dbReference type="Gramene" id="LPERR01G07610.1">
    <property type="protein sequence ID" value="LPERR01G07610.1"/>
    <property type="gene ID" value="LPERR01G07610"/>
</dbReference>
<evidence type="ECO:0000313" key="8">
    <source>
        <dbReference type="Proteomes" id="UP000032180"/>
    </source>
</evidence>
<dbReference type="Proteomes" id="UP000032180">
    <property type="component" value="Chromosome 1"/>
</dbReference>
<evidence type="ECO:0000256" key="1">
    <source>
        <dbReference type="ARBA" id="ARBA00004167"/>
    </source>
</evidence>
<evidence type="ECO:0000256" key="6">
    <source>
        <dbReference type="ARBA" id="ARBA00023136"/>
    </source>
</evidence>
<reference evidence="7" key="3">
    <citation type="submission" date="2015-04" db="UniProtKB">
        <authorList>
            <consortium name="EnsemblPlants"/>
        </authorList>
    </citation>
    <scope>IDENTIFICATION</scope>
</reference>
<dbReference type="PANTHER" id="PTHR47956:SF4">
    <property type="entry name" value="CYTOCHROME P450 71A21-RELATED"/>
    <property type="match status" value="1"/>
</dbReference>
<dbReference type="GO" id="GO:0005506">
    <property type="term" value="F:iron ion binding"/>
    <property type="evidence" value="ECO:0007669"/>
    <property type="project" value="InterPro"/>
</dbReference>
<dbReference type="GO" id="GO:0004497">
    <property type="term" value="F:monooxygenase activity"/>
    <property type="evidence" value="ECO:0007669"/>
    <property type="project" value="InterPro"/>
</dbReference>
<keyword evidence="6" id="KW-0472">Membrane</keyword>
<dbReference type="InterPro" id="IPR036396">
    <property type="entry name" value="Cyt_P450_sf"/>
</dbReference>
<dbReference type="EnsemblPlants" id="LPERR01G07610.1">
    <property type="protein sequence ID" value="LPERR01G07610.1"/>
    <property type="gene ID" value="LPERR01G07610"/>
</dbReference>
<dbReference type="GO" id="GO:0016705">
    <property type="term" value="F:oxidoreductase activity, acting on paired donors, with incorporation or reduction of molecular oxygen"/>
    <property type="evidence" value="ECO:0007669"/>
    <property type="project" value="InterPro"/>
</dbReference>
<accession>A0A0D9UYJ7</accession>
<dbReference type="InterPro" id="IPR001128">
    <property type="entry name" value="Cyt_P450"/>
</dbReference>
<dbReference type="HOGENOM" id="CLU_001570_29_4_1"/>
<dbReference type="Gene3D" id="1.10.630.10">
    <property type="entry name" value="Cytochrome P450"/>
    <property type="match status" value="1"/>
</dbReference>
<evidence type="ECO:0000313" key="7">
    <source>
        <dbReference type="EnsemblPlants" id="LPERR01G07610.1"/>
    </source>
</evidence>
<name>A0A0D9UYJ7_9ORYZ</name>
<dbReference type="GO" id="GO:0016020">
    <property type="term" value="C:membrane"/>
    <property type="evidence" value="ECO:0007669"/>
    <property type="project" value="UniProtKB-SubCell"/>
</dbReference>